<evidence type="ECO:0000313" key="2">
    <source>
        <dbReference type="Proteomes" id="UP000594454"/>
    </source>
</evidence>
<evidence type="ECO:0008006" key="3">
    <source>
        <dbReference type="Google" id="ProtNLM"/>
    </source>
</evidence>
<dbReference type="SUPFAM" id="SSF53098">
    <property type="entry name" value="Ribonuclease H-like"/>
    <property type="match status" value="1"/>
</dbReference>
<reference evidence="1 2" key="1">
    <citation type="submission" date="2020-11" db="EMBL/GenBank/DDBJ databases">
        <authorList>
            <person name="Wallbank WR R."/>
            <person name="Pardo Diaz C."/>
            <person name="Kozak K."/>
            <person name="Martin S."/>
            <person name="Jiggins C."/>
            <person name="Moest M."/>
            <person name="Warren A I."/>
            <person name="Generalovic N T."/>
            <person name="Byers J.R.P. K."/>
            <person name="Montejo-Kovacevich G."/>
            <person name="Yen C E."/>
        </authorList>
    </citation>
    <scope>NUCLEOTIDE SEQUENCE [LARGE SCALE GENOMIC DNA]</scope>
</reference>
<keyword evidence="2" id="KW-1185">Reference proteome</keyword>
<dbReference type="InParanoid" id="A0A7R8YUK6"/>
<dbReference type="Proteomes" id="UP000594454">
    <property type="component" value="Chromosome 3"/>
</dbReference>
<evidence type="ECO:0000313" key="1">
    <source>
        <dbReference type="EMBL" id="CAD7084871.1"/>
    </source>
</evidence>
<name>A0A7R8YUK6_HERIL</name>
<organism evidence="1 2">
    <name type="scientific">Hermetia illucens</name>
    <name type="common">Black soldier fly</name>
    <dbReference type="NCBI Taxonomy" id="343691"/>
    <lineage>
        <taxon>Eukaryota</taxon>
        <taxon>Metazoa</taxon>
        <taxon>Ecdysozoa</taxon>
        <taxon>Arthropoda</taxon>
        <taxon>Hexapoda</taxon>
        <taxon>Insecta</taxon>
        <taxon>Pterygota</taxon>
        <taxon>Neoptera</taxon>
        <taxon>Endopterygota</taxon>
        <taxon>Diptera</taxon>
        <taxon>Brachycera</taxon>
        <taxon>Stratiomyomorpha</taxon>
        <taxon>Stratiomyidae</taxon>
        <taxon>Hermetiinae</taxon>
        <taxon>Hermetia</taxon>
    </lineage>
</organism>
<dbReference type="OrthoDB" id="8045273at2759"/>
<dbReference type="PANTHER" id="PTHR47331">
    <property type="entry name" value="PHD-TYPE DOMAIN-CONTAINING PROTEIN"/>
    <property type="match status" value="1"/>
</dbReference>
<dbReference type="GO" id="GO:0003676">
    <property type="term" value="F:nucleic acid binding"/>
    <property type="evidence" value="ECO:0007669"/>
    <property type="project" value="InterPro"/>
</dbReference>
<dbReference type="AlphaFoldDB" id="A0A7R8YUK6"/>
<dbReference type="InterPro" id="IPR012337">
    <property type="entry name" value="RNaseH-like_sf"/>
</dbReference>
<gene>
    <name evidence="1" type="ORF">HERILL_LOCUS7745</name>
</gene>
<protein>
    <recommendedName>
        <fullName evidence="3">Integrase catalytic domain-containing protein</fullName>
    </recommendedName>
</protein>
<accession>A0A7R8YUK6</accession>
<dbReference type="Gene3D" id="3.30.420.10">
    <property type="entry name" value="Ribonuclease H-like superfamily/Ribonuclease H"/>
    <property type="match status" value="1"/>
</dbReference>
<proteinExistence type="predicted"/>
<dbReference type="InterPro" id="IPR036397">
    <property type="entry name" value="RNaseH_sf"/>
</dbReference>
<dbReference type="EMBL" id="LR899011">
    <property type="protein sequence ID" value="CAD7084871.1"/>
    <property type="molecule type" value="Genomic_DNA"/>
</dbReference>
<sequence length="145" mass="16520">MQLEFVCDLPAAAWVAIIKCFFLYRRGKCKHIYSDYRNNFVAAGKELQMIYEAIENEAKAYLDNEGIIWHHISASSPHLGGFWKAGVKLVKRYLIKTLDEMLLNVEEVYTVLAQEAFNSHPSAPLRADINDKEALIPDHFLTGCS</sequence>